<dbReference type="EMBL" id="FOUZ01000010">
    <property type="protein sequence ID" value="SFN32925.1"/>
    <property type="molecule type" value="Genomic_DNA"/>
</dbReference>
<keyword evidence="3" id="KW-1185">Reference proteome</keyword>
<dbReference type="InterPro" id="IPR002491">
    <property type="entry name" value="ABC_transptr_periplasmic_BD"/>
</dbReference>
<dbReference type="Proteomes" id="UP000199149">
    <property type="component" value="Unassembled WGS sequence"/>
</dbReference>
<gene>
    <name evidence="2" type="ORF">SAMN05421738_110113</name>
</gene>
<dbReference type="Pfam" id="PF01497">
    <property type="entry name" value="Peripla_BP_2"/>
    <property type="match status" value="1"/>
</dbReference>
<proteinExistence type="predicted"/>
<dbReference type="Gene3D" id="3.40.50.1980">
    <property type="entry name" value="Nitrogenase molybdenum iron protein domain"/>
    <property type="match status" value="2"/>
</dbReference>
<evidence type="ECO:0000313" key="2">
    <source>
        <dbReference type="EMBL" id="SFN32925.1"/>
    </source>
</evidence>
<organism evidence="2 3">
    <name type="scientific">Algoriella xinjiangensis</name>
    <dbReference type="NCBI Taxonomy" id="684065"/>
    <lineage>
        <taxon>Bacteria</taxon>
        <taxon>Pseudomonadati</taxon>
        <taxon>Bacteroidota</taxon>
        <taxon>Flavobacteriia</taxon>
        <taxon>Flavobacteriales</taxon>
        <taxon>Weeksellaceae</taxon>
        <taxon>Algoriella</taxon>
    </lineage>
</organism>
<dbReference type="GO" id="GO:0071281">
    <property type="term" value="P:cellular response to iron ion"/>
    <property type="evidence" value="ECO:0007669"/>
    <property type="project" value="TreeGrafter"/>
</dbReference>
<dbReference type="PANTHER" id="PTHR30535">
    <property type="entry name" value="VITAMIN B12-BINDING PROTEIN"/>
    <property type="match status" value="1"/>
</dbReference>
<accession>A0A1I4Y4J8</accession>
<dbReference type="OrthoDB" id="9787772at2"/>
<evidence type="ECO:0000259" key="1">
    <source>
        <dbReference type="PROSITE" id="PS50983"/>
    </source>
</evidence>
<dbReference type="SUPFAM" id="SSF53807">
    <property type="entry name" value="Helical backbone' metal receptor"/>
    <property type="match status" value="1"/>
</dbReference>
<dbReference type="RefSeq" id="WP_092908683.1">
    <property type="nucleotide sequence ID" value="NZ_FOUZ01000010.1"/>
</dbReference>
<dbReference type="CDD" id="cd01144">
    <property type="entry name" value="BtuF"/>
    <property type="match status" value="1"/>
</dbReference>
<feature type="domain" description="Fe/B12 periplasmic-binding" evidence="1">
    <location>
        <begin position="9"/>
        <end position="263"/>
    </location>
</feature>
<reference evidence="3" key="1">
    <citation type="submission" date="2016-10" db="EMBL/GenBank/DDBJ databases">
        <authorList>
            <person name="Varghese N."/>
            <person name="Submissions S."/>
        </authorList>
    </citation>
    <scope>NUCLEOTIDE SEQUENCE [LARGE SCALE GENOMIC DNA]</scope>
    <source>
        <strain evidence="3">XJ109</strain>
    </source>
</reference>
<sequence length="268" mass="30610">MFIHRYPQRIVCLTEEGTEILYAIGEQHRLVGISGFTYRPPEARKEKPKVSTFLDAKFEDIIALQPDLVIGYSDLQADIAAELIRRGINVFIFNHHTVEEILNMIVQFTSLIGCQEKGFELIENYQNRIHKIKLEAQNLAYQPTVFFEEWDEPIISGSAWVNDLIEIAGGRLAFPELKNKALAKDRILLDEQVIDRNPEVIIGSWCGKMFKPEKVKKRLGFDQVKAVQNNFLFEIKSELILQPGPAALTDGLDEIVKIIQYVTKNPAN</sequence>
<dbReference type="AlphaFoldDB" id="A0A1I4Y4J8"/>
<protein>
    <submittedName>
        <fullName evidence="2">Iron complex transport system substrate-binding protein</fullName>
    </submittedName>
</protein>
<name>A0A1I4Y4J8_9FLAO</name>
<dbReference type="PANTHER" id="PTHR30535:SF34">
    <property type="entry name" value="MOLYBDATE-BINDING PROTEIN MOLA"/>
    <property type="match status" value="1"/>
</dbReference>
<dbReference type="InterPro" id="IPR050902">
    <property type="entry name" value="ABC_Transporter_SBP"/>
</dbReference>
<evidence type="ECO:0000313" key="3">
    <source>
        <dbReference type="Proteomes" id="UP000199149"/>
    </source>
</evidence>
<dbReference type="PROSITE" id="PS50983">
    <property type="entry name" value="FE_B12_PBP"/>
    <property type="match status" value="1"/>
</dbReference>
<dbReference type="STRING" id="684065.SAMN05421738_110113"/>